<feature type="chain" id="PRO_5037378869" description="Copper amine oxidase-like N-terminal domain-containing protein" evidence="1">
    <location>
        <begin position="27"/>
        <end position="287"/>
    </location>
</feature>
<dbReference type="AlphaFoldDB" id="A0A917E4J5"/>
<organism evidence="3 4">
    <name type="scientific">Paenibacillus nasutitermitis</name>
    <dbReference type="NCBI Taxonomy" id="1652958"/>
    <lineage>
        <taxon>Bacteria</taxon>
        <taxon>Bacillati</taxon>
        <taxon>Bacillota</taxon>
        <taxon>Bacilli</taxon>
        <taxon>Bacillales</taxon>
        <taxon>Paenibacillaceae</taxon>
        <taxon>Paenibacillus</taxon>
    </lineage>
</organism>
<protein>
    <recommendedName>
        <fullName evidence="2">Copper amine oxidase-like N-terminal domain-containing protein</fullName>
    </recommendedName>
</protein>
<accession>A0A917E4J5</accession>
<keyword evidence="4" id="KW-1185">Reference proteome</keyword>
<feature type="domain" description="Copper amine oxidase-like N-terminal" evidence="2">
    <location>
        <begin position="36"/>
        <end position="137"/>
    </location>
</feature>
<dbReference type="Pfam" id="PF07833">
    <property type="entry name" value="Cu_amine_oxidN1"/>
    <property type="match status" value="1"/>
</dbReference>
<reference evidence="3" key="2">
    <citation type="submission" date="2020-09" db="EMBL/GenBank/DDBJ databases">
        <authorList>
            <person name="Sun Q."/>
            <person name="Zhou Y."/>
        </authorList>
    </citation>
    <scope>NUCLEOTIDE SEQUENCE</scope>
    <source>
        <strain evidence="3">CGMCC 1.15178</strain>
    </source>
</reference>
<keyword evidence="1" id="KW-0732">Signal</keyword>
<evidence type="ECO:0000313" key="3">
    <source>
        <dbReference type="EMBL" id="GGE02931.1"/>
    </source>
</evidence>
<dbReference type="Proteomes" id="UP000612456">
    <property type="component" value="Unassembled WGS sequence"/>
</dbReference>
<gene>
    <name evidence="3" type="ORF">GCM10010911_72480</name>
</gene>
<dbReference type="InterPro" id="IPR012854">
    <property type="entry name" value="Cu_amine_oxidase-like_N"/>
</dbReference>
<dbReference type="InterPro" id="IPR036582">
    <property type="entry name" value="Mao_N_sf"/>
</dbReference>
<proteinExistence type="predicted"/>
<dbReference type="Gene3D" id="3.30.457.10">
    <property type="entry name" value="Copper amine oxidase-like, N-terminal domain"/>
    <property type="match status" value="1"/>
</dbReference>
<dbReference type="SUPFAM" id="SSF55383">
    <property type="entry name" value="Copper amine oxidase, domain N"/>
    <property type="match status" value="1"/>
</dbReference>
<feature type="signal peptide" evidence="1">
    <location>
        <begin position="1"/>
        <end position="26"/>
    </location>
</feature>
<dbReference type="RefSeq" id="WP_189001166.1">
    <property type="nucleotide sequence ID" value="NZ_BMHP01000022.1"/>
</dbReference>
<name>A0A917E4J5_9BACL</name>
<dbReference type="EMBL" id="BMHP01000022">
    <property type="protein sequence ID" value="GGE02931.1"/>
    <property type="molecule type" value="Genomic_DNA"/>
</dbReference>
<evidence type="ECO:0000259" key="2">
    <source>
        <dbReference type="Pfam" id="PF07833"/>
    </source>
</evidence>
<sequence>MNKWCTLLAGSAMLGGFLFASASADASPLSVFVNGQYQNKPITSKGRTLVKLRALTDPAWLEFAYDPKTHIVMFHTKDNSITVQLREGNKTAMVNGKQVKIDAAVVNKDGLTYVPLRFISETLGAYVNYYPDDNHVIVRTPSAQAKYETLMHGDLTAARKIALGLTKVRGEAPRTENGEMYNYYYYTFPEGEALRFTFDESGFSDSYYEVNEEGLAVLKWQIDNVANRNWGTKPVFKNRVYFLNEFLGGVFTYGTLDSQGNNTQLGRFSRNEGVLPIEGEKRTDARP</sequence>
<comment type="caution">
    <text evidence="3">The sequence shown here is derived from an EMBL/GenBank/DDBJ whole genome shotgun (WGS) entry which is preliminary data.</text>
</comment>
<reference evidence="3" key="1">
    <citation type="journal article" date="2014" name="Int. J. Syst. Evol. Microbiol.">
        <title>Complete genome sequence of Corynebacterium casei LMG S-19264T (=DSM 44701T), isolated from a smear-ripened cheese.</title>
        <authorList>
            <consortium name="US DOE Joint Genome Institute (JGI-PGF)"/>
            <person name="Walter F."/>
            <person name="Albersmeier A."/>
            <person name="Kalinowski J."/>
            <person name="Ruckert C."/>
        </authorList>
    </citation>
    <scope>NUCLEOTIDE SEQUENCE</scope>
    <source>
        <strain evidence="3">CGMCC 1.15178</strain>
    </source>
</reference>
<evidence type="ECO:0000256" key="1">
    <source>
        <dbReference type="SAM" id="SignalP"/>
    </source>
</evidence>
<evidence type="ECO:0000313" key="4">
    <source>
        <dbReference type="Proteomes" id="UP000612456"/>
    </source>
</evidence>